<evidence type="ECO:0000256" key="1">
    <source>
        <dbReference type="SAM" id="MobiDB-lite"/>
    </source>
</evidence>
<feature type="compositionally biased region" description="Basic and acidic residues" evidence="1">
    <location>
        <begin position="223"/>
        <end position="238"/>
    </location>
</feature>
<accession>A0ABQ6MSG7</accession>
<feature type="compositionally biased region" description="Basic and acidic residues" evidence="1">
    <location>
        <begin position="274"/>
        <end position="285"/>
    </location>
</feature>
<feature type="region of interest" description="Disordered" evidence="1">
    <location>
        <begin position="1"/>
        <end position="30"/>
    </location>
</feature>
<feature type="region of interest" description="Disordered" evidence="1">
    <location>
        <begin position="80"/>
        <end position="115"/>
    </location>
</feature>
<dbReference type="EMBL" id="BRYB01001692">
    <property type="protein sequence ID" value="GMI31289.1"/>
    <property type="molecule type" value="Genomic_DNA"/>
</dbReference>
<reference evidence="2 3" key="1">
    <citation type="journal article" date="2023" name="Commun. Biol.">
        <title>Genome analysis of Parmales, the sister group of diatoms, reveals the evolutionary specialization of diatoms from phago-mixotrophs to photoautotrophs.</title>
        <authorList>
            <person name="Ban H."/>
            <person name="Sato S."/>
            <person name="Yoshikawa S."/>
            <person name="Yamada K."/>
            <person name="Nakamura Y."/>
            <person name="Ichinomiya M."/>
            <person name="Sato N."/>
            <person name="Blanc-Mathieu R."/>
            <person name="Endo H."/>
            <person name="Kuwata A."/>
            <person name="Ogata H."/>
        </authorList>
    </citation>
    <scope>NUCLEOTIDE SEQUENCE [LARGE SCALE GENOMIC DNA]</scope>
</reference>
<gene>
    <name evidence="2" type="ORF">TeGR_g4717</name>
</gene>
<comment type="caution">
    <text evidence="2">The sequence shown here is derived from an EMBL/GenBank/DDBJ whole genome shotgun (WGS) entry which is preliminary data.</text>
</comment>
<evidence type="ECO:0000313" key="3">
    <source>
        <dbReference type="Proteomes" id="UP001165060"/>
    </source>
</evidence>
<feature type="compositionally biased region" description="Acidic residues" evidence="1">
    <location>
        <begin position="298"/>
        <end position="308"/>
    </location>
</feature>
<name>A0ABQ6MSG7_9STRA</name>
<proteinExistence type="predicted"/>
<organism evidence="2 3">
    <name type="scientific">Tetraparma gracilis</name>
    <dbReference type="NCBI Taxonomy" id="2962635"/>
    <lineage>
        <taxon>Eukaryota</taxon>
        <taxon>Sar</taxon>
        <taxon>Stramenopiles</taxon>
        <taxon>Ochrophyta</taxon>
        <taxon>Bolidophyceae</taxon>
        <taxon>Parmales</taxon>
        <taxon>Triparmaceae</taxon>
        <taxon>Tetraparma</taxon>
    </lineage>
</organism>
<keyword evidence="3" id="KW-1185">Reference proteome</keyword>
<protein>
    <submittedName>
        <fullName evidence="2">Uncharacterized protein</fullName>
    </submittedName>
</protein>
<dbReference type="Proteomes" id="UP001165060">
    <property type="component" value="Unassembled WGS sequence"/>
</dbReference>
<sequence>MSAPQKSTPGPDGFVDIGEIPFPPAAPSPSMVAISNAATAADEFSSSDEEMSAEALMAQMRAGQGTSLLGMIKKQEYKLPDAKPSSGMELASITPNLGGKSPSPLPADLGASPFDDFDADKEIKLAEEEMKRQMDAYIAENRKPLNLGSKTIDEGKRLELLGRAAQEENAPAEAIVAGDDGEILDPDAFKASLAKNAGASGGFMASMRESLDAVTSQYAAGVGKKEGEEKKKDWREDASLEGLLSSAPRELKAPPGAAMDAGARAEMEALNEQQRAHADQFDRRSGFQKPDSYGEGGGSDDDDEDDEV</sequence>
<feature type="region of interest" description="Disordered" evidence="1">
    <location>
        <begin position="216"/>
        <end position="308"/>
    </location>
</feature>
<evidence type="ECO:0000313" key="2">
    <source>
        <dbReference type="EMBL" id="GMI31289.1"/>
    </source>
</evidence>